<reference evidence="2" key="1">
    <citation type="journal article" date="2014" name="Int. J. Syst. Evol. Microbiol.">
        <title>Complete genome sequence of Corynebacterium casei LMG S-19264T (=DSM 44701T), isolated from a smear-ripened cheese.</title>
        <authorList>
            <consortium name="US DOE Joint Genome Institute (JGI-PGF)"/>
            <person name="Walter F."/>
            <person name="Albersmeier A."/>
            <person name="Kalinowski J."/>
            <person name="Ruckert C."/>
        </authorList>
    </citation>
    <scope>NUCLEOTIDE SEQUENCE</scope>
    <source>
        <strain evidence="2">JCM 14265</strain>
    </source>
</reference>
<feature type="region of interest" description="Disordered" evidence="1">
    <location>
        <begin position="102"/>
        <end position="200"/>
    </location>
</feature>
<evidence type="ECO:0000313" key="5">
    <source>
        <dbReference type="Proteomes" id="UP001567571"/>
    </source>
</evidence>
<reference evidence="3 5" key="3">
    <citation type="submission" date="2024-06" db="EMBL/GenBank/DDBJ databases">
        <title>Halorubrum miltondacostae sp. nov., a potential PHA producer isolated from an inland solar saltern in Rio Maior, Portugal.</title>
        <authorList>
            <person name="Albuquerque L."/>
            <person name="Viver T."/>
            <person name="Barroso C."/>
            <person name="Claudino R."/>
            <person name="Galvan M."/>
            <person name="Simoes G."/>
            <person name="Lobo Da Cunha A."/>
            <person name="Egas C."/>
        </authorList>
    </citation>
    <scope>NUCLEOTIDE SEQUENCE [LARGE SCALE GENOMIC DNA]</scope>
    <source>
        <strain evidence="3 5">DSM 18646</strain>
    </source>
</reference>
<feature type="compositionally biased region" description="Polar residues" evidence="1">
    <location>
        <begin position="150"/>
        <end position="159"/>
    </location>
</feature>
<reference evidence="2" key="2">
    <citation type="submission" date="2023-12" db="EMBL/GenBank/DDBJ databases">
        <authorList>
            <person name="Sun Q."/>
            <person name="Inoue M."/>
        </authorList>
    </citation>
    <scope>NUCLEOTIDE SEQUENCE</scope>
    <source>
        <strain evidence="2">JCM 14265</strain>
    </source>
</reference>
<feature type="compositionally biased region" description="Low complexity" evidence="1">
    <location>
        <begin position="180"/>
        <end position="193"/>
    </location>
</feature>
<dbReference type="Proteomes" id="UP001501425">
    <property type="component" value="Unassembled WGS sequence"/>
</dbReference>
<dbReference type="Proteomes" id="UP001567571">
    <property type="component" value="Unassembled WGS sequence"/>
</dbReference>
<evidence type="ECO:0000313" key="3">
    <source>
        <dbReference type="EMBL" id="MEZ3168390.1"/>
    </source>
</evidence>
<comment type="caution">
    <text evidence="2">The sequence shown here is derived from an EMBL/GenBank/DDBJ whole genome shotgun (WGS) entry which is preliminary data.</text>
</comment>
<evidence type="ECO:0000313" key="4">
    <source>
        <dbReference type="Proteomes" id="UP001501425"/>
    </source>
</evidence>
<dbReference type="EMBL" id="JBEDNW010000008">
    <property type="protein sequence ID" value="MEZ3168390.1"/>
    <property type="molecule type" value="Genomic_DNA"/>
</dbReference>
<dbReference type="AlphaFoldDB" id="A0AAV3SST1"/>
<accession>A0AAV3SST1</accession>
<dbReference type="EMBL" id="BAAADQ010000006">
    <property type="protein sequence ID" value="GAA0541608.1"/>
    <property type="molecule type" value="Genomic_DNA"/>
</dbReference>
<proteinExistence type="predicted"/>
<evidence type="ECO:0000256" key="1">
    <source>
        <dbReference type="SAM" id="MobiDB-lite"/>
    </source>
</evidence>
<feature type="compositionally biased region" description="Low complexity" evidence="1">
    <location>
        <begin position="102"/>
        <end position="112"/>
    </location>
</feature>
<evidence type="ECO:0000313" key="2">
    <source>
        <dbReference type="EMBL" id="GAA0541608.1"/>
    </source>
</evidence>
<protein>
    <submittedName>
        <fullName evidence="2">Uncharacterized protein</fullName>
    </submittedName>
</protein>
<name>A0AAV3SST1_9EURY</name>
<sequence>MTNAYTMILCCERIEDAISVGDSSALRHRLQEVADILADDQLEDPIYAELEKEAMNLVDRATDQDKLDAAIDIDSDGSKIPEELRRDMDAFTDRVARCYLRSSTSEHSTVSESSERELEAPTVDVDQPKDYTDIDDESGAWQARAGALINEQSPGSDTTGESDDADDTHQDGATEETTYNINNSVNVQINSDNSKNDYQG</sequence>
<organism evidence="2 4">
    <name type="scientific">Halorubrum ejinorense</name>
    <dbReference type="NCBI Taxonomy" id="425309"/>
    <lineage>
        <taxon>Archaea</taxon>
        <taxon>Methanobacteriati</taxon>
        <taxon>Methanobacteriota</taxon>
        <taxon>Stenosarchaea group</taxon>
        <taxon>Halobacteria</taxon>
        <taxon>Halobacteriales</taxon>
        <taxon>Haloferacaceae</taxon>
        <taxon>Halorubrum</taxon>
    </lineage>
</organism>
<dbReference type="RefSeq" id="WP_343778084.1">
    <property type="nucleotide sequence ID" value="NZ_BAAADQ010000006.1"/>
</dbReference>
<gene>
    <name evidence="3" type="ORF">ABNG02_13755</name>
    <name evidence="2" type="ORF">GCM10008994_15880</name>
</gene>
<keyword evidence="5" id="KW-1185">Reference proteome</keyword>